<dbReference type="Proteomes" id="UP001054902">
    <property type="component" value="Unassembled WGS sequence"/>
</dbReference>
<proteinExistence type="inferred from homology"/>
<keyword evidence="3 7" id="KW-0819">tRNA processing</keyword>
<dbReference type="GO" id="GO:0046872">
    <property type="term" value="F:metal ion binding"/>
    <property type="evidence" value="ECO:0007669"/>
    <property type="project" value="UniProtKB-KW"/>
</dbReference>
<dbReference type="InterPro" id="IPR017861">
    <property type="entry name" value="KAE1/TsaD"/>
</dbReference>
<protein>
    <recommendedName>
        <fullName evidence="1">N(6)-L-threonylcarbamoyladenine synthase</fullName>
        <ecNumber evidence="1">2.3.1.234</ecNumber>
    </recommendedName>
</protein>
<evidence type="ECO:0000256" key="5">
    <source>
        <dbReference type="ARBA" id="ARBA00023315"/>
    </source>
</evidence>
<dbReference type="NCBIfam" id="TIGR03723">
    <property type="entry name" value="T6A_TsaD_YgjD"/>
    <property type="match status" value="1"/>
</dbReference>
<comment type="catalytic activity">
    <reaction evidence="6 7">
        <text>L-threonylcarbamoyladenylate + adenosine(37) in tRNA = N(6)-L-threonylcarbamoyladenosine(37) in tRNA + AMP + H(+)</text>
        <dbReference type="Rhea" id="RHEA:37059"/>
        <dbReference type="Rhea" id="RHEA-COMP:10162"/>
        <dbReference type="Rhea" id="RHEA-COMP:10163"/>
        <dbReference type="ChEBI" id="CHEBI:15378"/>
        <dbReference type="ChEBI" id="CHEBI:73682"/>
        <dbReference type="ChEBI" id="CHEBI:74411"/>
        <dbReference type="ChEBI" id="CHEBI:74418"/>
        <dbReference type="ChEBI" id="CHEBI:456215"/>
        <dbReference type="EC" id="2.3.1.234"/>
    </reaction>
</comment>
<evidence type="ECO:0000256" key="3">
    <source>
        <dbReference type="ARBA" id="ARBA00022694"/>
    </source>
</evidence>
<gene>
    <name evidence="9" type="ORF">CTEN210_08433</name>
</gene>
<keyword evidence="7" id="KW-0496">Mitochondrion</keyword>
<evidence type="ECO:0000256" key="2">
    <source>
        <dbReference type="ARBA" id="ARBA00022679"/>
    </source>
</evidence>
<keyword evidence="5 7" id="KW-0012">Acyltransferase</keyword>
<name>A0AAD3CTJ0_9STRA</name>
<dbReference type="InterPro" id="IPR022450">
    <property type="entry name" value="TsaD"/>
</dbReference>
<dbReference type="EC" id="2.3.1.234" evidence="1"/>
<dbReference type="GO" id="GO:0061711">
    <property type="term" value="F:tRNA N(6)-L-threonylcarbamoyladenine synthase activity"/>
    <property type="evidence" value="ECO:0007669"/>
    <property type="project" value="UniProtKB-EC"/>
</dbReference>
<keyword evidence="4 7" id="KW-0479">Metal-binding</keyword>
<evidence type="ECO:0000313" key="9">
    <source>
        <dbReference type="EMBL" id="GFH51957.1"/>
    </source>
</evidence>
<dbReference type="InterPro" id="IPR000905">
    <property type="entry name" value="Gcp-like_dom"/>
</dbReference>
<dbReference type="FunFam" id="3.30.420.40:FF:000012">
    <property type="entry name" value="tRNA N6-adenosine threonylcarbamoyltransferase"/>
    <property type="match status" value="1"/>
</dbReference>
<comment type="cofactor">
    <cofactor evidence="7">
        <name>a divalent metal cation</name>
        <dbReference type="ChEBI" id="CHEBI:60240"/>
    </cofactor>
    <text evidence="7">Binds 1 divalent metal cation per subunit.</text>
</comment>
<dbReference type="NCBIfam" id="TIGR00329">
    <property type="entry name" value="gcp_kae1"/>
    <property type="match status" value="1"/>
</dbReference>
<evidence type="ECO:0000256" key="6">
    <source>
        <dbReference type="ARBA" id="ARBA00048117"/>
    </source>
</evidence>
<comment type="function">
    <text evidence="7">Required for the formation of a threonylcarbamoyl group on adenosine at position 37 (t(6)A37) in mitochondrial tRNAs that read codons beginning with adenine. Probably involved in the transfer of the threonylcarbamoyl moiety of threonylcarbamoyl-AMP (TC-AMP) to the N6 group of A37. Involved in mitochondrial genome maintenance.</text>
</comment>
<accession>A0AAD3CTJ0</accession>
<dbReference type="EMBL" id="BLLK01000045">
    <property type="protein sequence ID" value="GFH51957.1"/>
    <property type="molecule type" value="Genomic_DNA"/>
</dbReference>
<comment type="caution">
    <text evidence="9">The sequence shown here is derived from an EMBL/GenBank/DDBJ whole genome shotgun (WGS) entry which is preliminary data.</text>
</comment>
<dbReference type="HAMAP" id="MF_01445">
    <property type="entry name" value="TsaD"/>
    <property type="match status" value="1"/>
</dbReference>
<evidence type="ECO:0000313" key="10">
    <source>
        <dbReference type="Proteomes" id="UP001054902"/>
    </source>
</evidence>
<sequence length="484" mass="52656">MISISRAFQLTNIYSKRLVNSRYPSTTPRFLSAVDDAASSSEISTVNIDRPMRKKKKKKGNKMSKEKRREFIGKRKAVDNGRWSVAYAPGGKDGFSFEAKSGLPDRTKPFTVLGIESSCDDTGAAVLRSDGVILGESLASQSEIHEEFGGIVPGLAKTAHEEKIDSVVNEAIARAGLNSVADVDAIGVTVGPGLEICLRVGCNKARELAMEHKKPFVSVHHLEAHILMARLPFDDKNAKFNVGGTEEVHESKRTVQFPFLALLVSGGHCQLMKCLGIGRYEIIGGTIDDSLGEAFDKTARLLGLPVGGGGGPAVEKLAKEGDPKAVELPIPLQKRKDCDFSYAGLKTAVRMKTEKIAAERGLDSVDDLSHEDKANIASSFQNVAIKHIEQRLKRTMDMLENEDGGIRSLAVVGGVAANQELRRRLEAICESRNEPWEMMVPPPRLCTDQGAMAAWAAIERIVVGSTDIPDNQEVYARFPFQSLS</sequence>
<reference evidence="9 10" key="1">
    <citation type="journal article" date="2021" name="Sci. Rep.">
        <title>The genome of the diatom Chaetoceros tenuissimus carries an ancient integrated fragment of an extant virus.</title>
        <authorList>
            <person name="Hongo Y."/>
            <person name="Kimura K."/>
            <person name="Takaki Y."/>
            <person name="Yoshida Y."/>
            <person name="Baba S."/>
            <person name="Kobayashi G."/>
            <person name="Nagasaki K."/>
            <person name="Hano T."/>
            <person name="Tomaru Y."/>
        </authorList>
    </citation>
    <scope>NUCLEOTIDE SEQUENCE [LARGE SCALE GENOMIC DNA]</scope>
    <source>
        <strain evidence="9 10">NIES-3715</strain>
    </source>
</reference>
<evidence type="ECO:0000256" key="7">
    <source>
        <dbReference type="HAMAP-Rule" id="MF_03179"/>
    </source>
</evidence>
<evidence type="ECO:0000256" key="1">
    <source>
        <dbReference type="ARBA" id="ARBA00012156"/>
    </source>
</evidence>
<evidence type="ECO:0000256" key="4">
    <source>
        <dbReference type="ARBA" id="ARBA00022723"/>
    </source>
</evidence>
<dbReference type="GO" id="GO:0002949">
    <property type="term" value="P:tRNA threonylcarbamoyladenosine modification"/>
    <property type="evidence" value="ECO:0007669"/>
    <property type="project" value="UniProtKB-UniRule"/>
</dbReference>
<dbReference type="PANTHER" id="PTHR11735:SF6">
    <property type="entry name" value="TRNA N6-ADENOSINE THREONYLCARBAMOYLTRANSFERASE, MITOCHONDRIAL"/>
    <property type="match status" value="1"/>
</dbReference>
<dbReference type="AlphaFoldDB" id="A0AAD3CTJ0"/>
<dbReference type="GO" id="GO:0005739">
    <property type="term" value="C:mitochondrion"/>
    <property type="evidence" value="ECO:0007669"/>
    <property type="project" value="UniProtKB-SubCell"/>
</dbReference>
<dbReference type="InterPro" id="IPR043129">
    <property type="entry name" value="ATPase_NBD"/>
</dbReference>
<dbReference type="Pfam" id="PF00814">
    <property type="entry name" value="TsaD"/>
    <property type="match status" value="1"/>
</dbReference>
<comment type="subunit">
    <text evidence="7">Homodimer.</text>
</comment>
<dbReference type="PRINTS" id="PR00789">
    <property type="entry name" value="OSIALOPTASE"/>
</dbReference>
<comment type="similarity">
    <text evidence="7">Belongs to the KAE1 / TsaD family.</text>
</comment>
<feature type="domain" description="Gcp-like" evidence="8">
    <location>
        <begin position="133"/>
        <end position="455"/>
    </location>
</feature>
<keyword evidence="2 7" id="KW-0808">Transferase</keyword>
<dbReference type="PANTHER" id="PTHR11735">
    <property type="entry name" value="TRNA N6-ADENOSINE THREONYLCARBAMOYLTRANSFERASE"/>
    <property type="match status" value="1"/>
</dbReference>
<dbReference type="SUPFAM" id="SSF53067">
    <property type="entry name" value="Actin-like ATPase domain"/>
    <property type="match status" value="1"/>
</dbReference>
<comment type="subcellular location">
    <subcellularLocation>
        <location evidence="7">Mitochondrion</location>
    </subcellularLocation>
</comment>
<evidence type="ECO:0000259" key="8">
    <source>
        <dbReference type="Pfam" id="PF00814"/>
    </source>
</evidence>
<keyword evidence="10" id="KW-1185">Reference proteome</keyword>
<organism evidence="9 10">
    <name type="scientific">Chaetoceros tenuissimus</name>
    <dbReference type="NCBI Taxonomy" id="426638"/>
    <lineage>
        <taxon>Eukaryota</taxon>
        <taxon>Sar</taxon>
        <taxon>Stramenopiles</taxon>
        <taxon>Ochrophyta</taxon>
        <taxon>Bacillariophyta</taxon>
        <taxon>Coscinodiscophyceae</taxon>
        <taxon>Chaetocerotophycidae</taxon>
        <taxon>Chaetocerotales</taxon>
        <taxon>Chaetocerotaceae</taxon>
        <taxon>Chaetoceros</taxon>
    </lineage>
</organism>
<dbReference type="CDD" id="cd24134">
    <property type="entry name" value="ASKHA_NBD_OSGEPL1_QRI7_euk"/>
    <property type="match status" value="1"/>
</dbReference>
<dbReference type="Gene3D" id="3.30.420.40">
    <property type="match status" value="2"/>
</dbReference>